<keyword evidence="2" id="KW-1185">Reference proteome</keyword>
<comment type="caution">
    <text evidence="1">The sequence shown here is derived from an EMBL/GenBank/DDBJ whole genome shotgun (WGS) entry which is preliminary data.</text>
</comment>
<gene>
    <name evidence="1" type="ORF">PALI_a3575</name>
</gene>
<evidence type="ECO:0000313" key="2">
    <source>
        <dbReference type="Proteomes" id="UP000648482"/>
    </source>
</evidence>
<evidence type="ECO:0000313" key="1">
    <source>
        <dbReference type="EMBL" id="MBE0358776.1"/>
    </source>
</evidence>
<reference evidence="1 2" key="1">
    <citation type="submission" date="2015-06" db="EMBL/GenBank/DDBJ databases">
        <title>Genome sequence of Pseudoalteromonas aliena.</title>
        <authorList>
            <person name="Xie B.-B."/>
            <person name="Rong J.-C."/>
            <person name="Qin Q.-L."/>
            <person name="Zhang Y.-Z."/>
        </authorList>
    </citation>
    <scope>NUCLEOTIDE SEQUENCE [LARGE SCALE GENOMIC DNA]</scope>
    <source>
        <strain evidence="1 2">SW19</strain>
    </source>
</reference>
<dbReference type="EMBL" id="AQGU01000024">
    <property type="protein sequence ID" value="MBE0358776.1"/>
    <property type="molecule type" value="Genomic_DNA"/>
</dbReference>
<protein>
    <submittedName>
        <fullName evidence="1">Uncharacterized protein</fullName>
    </submittedName>
</protein>
<proteinExistence type="predicted"/>
<organism evidence="1 2">
    <name type="scientific">Pseudoalteromonas aliena SW19</name>
    <dbReference type="NCBI Taxonomy" id="1314866"/>
    <lineage>
        <taxon>Bacteria</taxon>
        <taxon>Pseudomonadati</taxon>
        <taxon>Pseudomonadota</taxon>
        <taxon>Gammaproteobacteria</taxon>
        <taxon>Alteromonadales</taxon>
        <taxon>Pseudoalteromonadaceae</taxon>
        <taxon>Pseudoalteromonas</taxon>
    </lineage>
</organism>
<sequence>MSTVLVLKNQTKRVSSNLNMHITEPKQRISAGRIYKVFKIKN</sequence>
<name>A0ABR9DWM9_9GAMM</name>
<dbReference type="Proteomes" id="UP000648482">
    <property type="component" value="Unassembled WGS sequence"/>
</dbReference>
<accession>A0ABR9DWM9</accession>